<dbReference type="InterPro" id="IPR016642">
    <property type="entry name" value="26S_Psome_Rpn2"/>
</dbReference>
<evidence type="ECO:0000256" key="4">
    <source>
        <dbReference type="ARBA" id="ARBA00022737"/>
    </source>
</evidence>
<evidence type="ECO:0000256" key="1">
    <source>
        <dbReference type="ARBA" id="ARBA00002187"/>
    </source>
</evidence>
<dbReference type="Pfam" id="PF01851">
    <property type="entry name" value="PC_rep"/>
    <property type="match status" value="3"/>
</dbReference>
<comment type="function">
    <text evidence="1 6">Acts as a regulatory subunit of the 26S proteasome which is involved in the ATP-dependent degradation of ubiquitinated proteins.</text>
</comment>
<gene>
    <name evidence="10" type="ORF">UTRI_05766</name>
</gene>
<protein>
    <recommendedName>
        <fullName evidence="3 6">26S proteasome regulatory subunit RPN2</fullName>
    </recommendedName>
</protein>
<evidence type="ECO:0000256" key="5">
    <source>
        <dbReference type="ARBA" id="ARBA00022942"/>
    </source>
</evidence>
<keyword evidence="11" id="KW-1185">Reference proteome</keyword>
<dbReference type="InterPro" id="IPR002015">
    <property type="entry name" value="Proteasome/cyclosome_rpt"/>
</dbReference>
<dbReference type="Pfam" id="PF21505">
    <property type="entry name" value="RPN2_N"/>
    <property type="match status" value="1"/>
</dbReference>
<proteinExistence type="inferred from homology"/>
<feature type="region of interest" description="Disordered" evidence="7">
    <location>
        <begin position="847"/>
        <end position="920"/>
    </location>
</feature>
<dbReference type="AlphaFoldDB" id="A0A5C3EIQ0"/>
<dbReference type="GO" id="GO:0030234">
    <property type="term" value="F:enzyme regulator activity"/>
    <property type="evidence" value="ECO:0007669"/>
    <property type="project" value="UniProtKB-UniRule"/>
</dbReference>
<dbReference type="Proteomes" id="UP000324022">
    <property type="component" value="Unassembled WGS sequence"/>
</dbReference>
<dbReference type="FunFam" id="1.25.10.10:FF:000017">
    <property type="entry name" value="26S proteasome non-ATPase regulatory subunit 1"/>
    <property type="match status" value="1"/>
</dbReference>
<dbReference type="GO" id="GO:0034515">
    <property type="term" value="C:proteasome storage granule"/>
    <property type="evidence" value="ECO:0007669"/>
    <property type="project" value="TreeGrafter"/>
</dbReference>
<dbReference type="SUPFAM" id="SSF48371">
    <property type="entry name" value="ARM repeat"/>
    <property type="match status" value="1"/>
</dbReference>
<organism evidence="10 11">
    <name type="scientific">Ustilago trichophora</name>
    <dbReference type="NCBI Taxonomy" id="86804"/>
    <lineage>
        <taxon>Eukaryota</taxon>
        <taxon>Fungi</taxon>
        <taxon>Dikarya</taxon>
        <taxon>Basidiomycota</taxon>
        <taxon>Ustilaginomycotina</taxon>
        <taxon>Ustilaginomycetes</taxon>
        <taxon>Ustilaginales</taxon>
        <taxon>Ustilaginaceae</taxon>
        <taxon>Ustilago</taxon>
    </lineage>
</organism>
<dbReference type="PIRSF" id="PIRSF015947">
    <property type="entry name" value="26S_Psome_Rpn2"/>
    <property type="match status" value="1"/>
</dbReference>
<dbReference type="GO" id="GO:0042176">
    <property type="term" value="P:regulation of protein catabolic process"/>
    <property type="evidence" value="ECO:0007669"/>
    <property type="project" value="UniProtKB-UniRule"/>
</dbReference>
<evidence type="ECO:0000256" key="6">
    <source>
        <dbReference type="PIRNR" id="PIRNR015947"/>
    </source>
</evidence>
<evidence type="ECO:0000259" key="9">
    <source>
        <dbReference type="Pfam" id="PF21505"/>
    </source>
</evidence>
<keyword evidence="5 6" id="KW-0647">Proteasome</keyword>
<dbReference type="InterPro" id="IPR040623">
    <property type="entry name" value="RPN2_C"/>
</dbReference>
<feature type="compositionally biased region" description="Low complexity" evidence="7">
    <location>
        <begin position="1097"/>
        <end position="1107"/>
    </location>
</feature>
<evidence type="ECO:0000256" key="7">
    <source>
        <dbReference type="SAM" id="MobiDB-lite"/>
    </source>
</evidence>
<dbReference type="OrthoDB" id="261572at2759"/>
<evidence type="ECO:0000256" key="3">
    <source>
        <dbReference type="ARBA" id="ARBA00015684"/>
    </source>
</evidence>
<feature type="compositionally biased region" description="Gly residues" evidence="7">
    <location>
        <begin position="1135"/>
        <end position="1153"/>
    </location>
</feature>
<dbReference type="EMBL" id="OOIN01000032">
    <property type="protein sequence ID" value="SPO30302.1"/>
    <property type="molecule type" value="Genomic_DNA"/>
</dbReference>
<feature type="compositionally biased region" description="Polar residues" evidence="7">
    <location>
        <begin position="316"/>
        <end position="325"/>
    </location>
</feature>
<keyword evidence="4" id="KW-0677">Repeat</keyword>
<name>A0A5C3EIQ0_9BASI</name>
<evidence type="ECO:0000313" key="10">
    <source>
        <dbReference type="EMBL" id="SPO30302.1"/>
    </source>
</evidence>
<feature type="region of interest" description="Disordered" evidence="7">
    <location>
        <begin position="298"/>
        <end position="325"/>
    </location>
</feature>
<dbReference type="Gene3D" id="1.25.10.10">
    <property type="entry name" value="Leucine-rich Repeat Variant"/>
    <property type="match status" value="1"/>
</dbReference>
<comment type="similarity">
    <text evidence="2 6">Belongs to the proteasome subunit S1 family.</text>
</comment>
<dbReference type="PANTHER" id="PTHR10943">
    <property type="entry name" value="26S PROTEASOME NON-ATPASE REGULATORY SUBUNIT"/>
    <property type="match status" value="1"/>
</dbReference>
<dbReference type="InterPro" id="IPR016024">
    <property type="entry name" value="ARM-type_fold"/>
</dbReference>
<accession>A0A5C3EIQ0</accession>
<feature type="region of interest" description="Disordered" evidence="7">
    <location>
        <begin position="1061"/>
        <end position="1153"/>
    </location>
</feature>
<feature type="compositionally biased region" description="Polar residues" evidence="7">
    <location>
        <begin position="1071"/>
        <end position="1086"/>
    </location>
</feature>
<dbReference type="Pfam" id="PF18004">
    <property type="entry name" value="RPN2_C"/>
    <property type="match status" value="1"/>
</dbReference>
<dbReference type="GO" id="GO:0008540">
    <property type="term" value="C:proteasome regulatory particle, base subcomplex"/>
    <property type="evidence" value="ECO:0007669"/>
    <property type="project" value="UniProtKB-UniRule"/>
</dbReference>
<evidence type="ECO:0000313" key="11">
    <source>
        <dbReference type="Proteomes" id="UP000324022"/>
    </source>
</evidence>
<dbReference type="GO" id="GO:0005634">
    <property type="term" value="C:nucleus"/>
    <property type="evidence" value="ECO:0007669"/>
    <property type="project" value="TreeGrafter"/>
</dbReference>
<dbReference type="GO" id="GO:0043161">
    <property type="term" value="P:proteasome-mediated ubiquitin-dependent protein catabolic process"/>
    <property type="evidence" value="ECO:0007669"/>
    <property type="project" value="TreeGrafter"/>
</dbReference>
<sequence>MVAPVTSAAGIVALLDEQEPELQSYALKRLDSLVHQFWAEIADAISKIEILYENERFPDRQLAALVASKIYFHLGEHDEALMFALGAGPLFDVEVKDEYVDTVVSKAIDRYIQDTTPSSAAVDATAVTPAKPAAQKSEIDPRLKNIVDQMFARCIADKEFKQALGIALETQRLDVIEEVYSVTHDADLLTYVLESTVGVVPSIEVRNQILHLLVQLFQRLPNPDHFSIGQCYVYLNAPNLASELLFHLIQQAHQPSSSSHANTPHDPLLVAYQLAFDLAESATQEFLENVRRDLSSKSSAQAPALKTETADVDADMNNSTDSEATTVQSCVERVRSILQGEESIQLYLEFLKRSNKADLPILKATKEALDARSSIYHSALSFANAFMNAGTTSDKFLRENLEWLAKASNWSKFTATAALGILNKGNLKEGISILRPYLPQDGVTSSVYSEGGSLFALGLIHANHGAEVMELLTNTLKSNPAEIVQHGAALGLGAAGMATGNEEVYEELRNVLYTDSAVAGEASGYAMGLVMLGTGSERAVEEMLQYAHETQHEKIIRGLAIGISLLFYGKEEKAEAMIDTLLADKDAILRYGGVYTIALAYAGTANNKAIRRLLHIAVSDVSDDVRRAAVTSLGFLLFRNPTQVPRIVQLLSESYNPHVRYGSTLALGIACAGTGLDEAVDLLEPMTKDPVDFVRQGACIALAMIFIQQNEALNPRVTNARKTFDKIISDKHEDAMAKFGAALAQGLVDAGGRNVTISLQSRGGNANMPAIVGMALFTQFWYWFPLAHFSALAFTPTALIGLNRELRIPEFEFVSEAKPSLFAYPTSYKPPSEKKVERVETAVLSTTAKAQARQRNKERERAQAEGGDAMDVDDATTTAAKKEDGDVAMEEDSKATTTAGKTKAKKERKQEPRSEILPNYSRITPAQVKFVTFPAESRFVPIRPVQGLGSKVRQDVYNTSSVAGKLLGNSSPAPGASGTVTPAQNVTGGGKSLHQQAIANNASSLFGGESNGSNAAGATGAAGAVGPTAEQARSILTSAIGGTGGILLMVDRRSKEEFRALKIGDSDEDGANTSAAPRNSESNGSNVRGDDDEISPEDAAAIAAAMAADDDDEDGRADDKDPNSVADHQSRRDGNNGGNDGAAPGAGGLPEAR</sequence>
<dbReference type="PANTHER" id="PTHR10943:SF2">
    <property type="entry name" value="26S PROTEASOME NON-ATPASE REGULATORY SUBUNIT 1"/>
    <property type="match status" value="1"/>
</dbReference>
<feature type="compositionally biased region" description="Basic and acidic residues" evidence="7">
    <location>
        <begin position="1117"/>
        <end position="1134"/>
    </location>
</feature>
<evidence type="ECO:0000259" key="8">
    <source>
        <dbReference type="Pfam" id="PF18004"/>
    </source>
</evidence>
<feature type="domain" description="26S proteasome regulatory subunit RPN2 C-terminal" evidence="8">
    <location>
        <begin position="797"/>
        <end position="946"/>
    </location>
</feature>
<reference evidence="10 11" key="1">
    <citation type="submission" date="2018-03" db="EMBL/GenBank/DDBJ databases">
        <authorList>
            <person name="Guldener U."/>
        </authorList>
    </citation>
    <scope>NUCLEOTIDE SEQUENCE [LARGE SCALE GENOMIC DNA]</scope>
    <source>
        <strain evidence="10 11">NBRC100155</strain>
    </source>
</reference>
<dbReference type="Pfam" id="PF13646">
    <property type="entry name" value="HEAT_2"/>
    <property type="match status" value="1"/>
</dbReference>
<dbReference type="InterPro" id="IPR048570">
    <property type="entry name" value="PSMD1_RPN2_N"/>
</dbReference>
<feature type="domain" description="26S proteasome non-ATPase regulatory subunit 1/RPN2 N-terminal" evidence="9">
    <location>
        <begin position="6"/>
        <end position="355"/>
    </location>
</feature>
<dbReference type="InterPro" id="IPR011989">
    <property type="entry name" value="ARM-like"/>
</dbReference>
<feature type="compositionally biased region" description="Polar residues" evidence="7">
    <location>
        <begin position="968"/>
        <end position="986"/>
    </location>
</feature>
<feature type="region of interest" description="Disordered" evidence="7">
    <location>
        <begin position="968"/>
        <end position="991"/>
    </location>
</feature>
<evidence type="ECO:0000256" key="2">
    <source>
        <dbReference type="ARBA" id="ARBA00006308"/>
    </source>
</evidence>